<keyword evidence="3" id="KW-1185">Reference proteome</keyword>
<dbReference type="AlphaFoldDB" id="A0A1I4XKG0"/>
<dbReference type="EMBL" id="FOVL01000001">
    <property type="protein sequence ID" value="SFN26272.1"/>
    <property type="molecule type" value="Genomic_DNA"/>
</dbReference>
<dbReference type="Gene3D" id="3.30.70.790">
    <property type="entry name" value="UreE, C-terminal domain"/>
    <property type="match status" value="1"/>
</dbReference>
<dbReference type="SUPFAM" id="SSF54913">
    <property type="entry name" value="GlnB-like"/>
    <property type="match status" value="1"/>
</dbReference>
<accession>A0A1I4XKG0</accession>
<dbReference type="OrthoDB" id="1444531at2"/>
<feature type="transmembrane region" description="Helical" evidence="1">
    <location>
        <begin position="98"/>
        <end position="120"/>
    </location>
</feature>
<evidence type="ECO:0000256" key="1">
    <source>
        <dbReference type="SAM" id="Phobius"/>
    </source>
</evidence>
<keyword evidence="1" id="KW-0812">Transmembrane</keyword>
<dbReference type="Proteomes" id="UP000199153">
    <property type="component" value="Unassembled WGS sequence"/>
</dbReference>
<dbReference type="InterPro" id="IPR011322">
    <property type="entry name" value="N-reg_PII-like_a/b"/>
</dbReference>
<proteinExistence type="predicted"/>
<organism evidence="2 3">
    <name type="scientific">Salegentibacter flavus</name>
    <dbReference type="NCBI Taxonomy" id="287099"/>
    <lineage>
        <taxon>Bacteria</taxon>
        <taxon>Pseudomonadati</taxon>
        <taxon>Bacteroidota</taxon>
        <taxon>Flavobacteriia</taxon>
        <taxon>Flavobacteriales</taxon>
        <taxon>Flavobacteriaceae</taxon>
        <taxon>Salegentibacter</taxon>
    </lineage>
</organism>
<gene>
    <name evidence="2" type="ORF">SAMN05660413_00114</name>
</gene>
<keyword evidence="1" id="KW-1133">Transmembrane helix</keyword>
<keyword evidence="1" id="KW-0472">Membrane</keyword>
<dbReference type="RefSeq" id="WP_093404542.1">
    <property type="nucleotide sequence ID" value="NZ_FOVL01000001.1"/>
</dbReference>
<sequence length="122" mass="13910">MKYVTIYRTADITEVSGIKEIFVKESINFKILDTGTSSEENDAGLSTTESRIQVEEQQKETAKSILTQHGYSGVDQHFETTHRSRLPDSRAKPMIGKWMIFLLVALVVLIAIILFTWFMIPE</sequence>
<dbReference type="STRING" id="287099.SAMN05660413_00114"/>
<evidence type="ECO:0000313" key="3">
    <source>
        <dbReference type="Proteomes" id="UP000199153"/>
    </source>
</evidence>
<name>A0A1I4XKG0_9FLAO</name>
<protein>
    <submittedName>
        <fullName evidence="2">Putative signal transducing protein</fullName>
    </submittedName>
</protein>
<reference evidence="2 3" key="1">
    <citation type="submission" date="2016-10" db="EMBL/GenBank/DDBJ databases">
        <authorList>
            <person name="de Groot N.N."/>
        </authorList>
    </citation>
    <scope>NUCLEOTIDE SEQUENCE [LARGE SCALE GENOMIC DNA]</scope>
    <source>
        <strain evidence="2 3">DSM 17794</strain>
    </source>
</reference>
<evidence type="ECO:0000313" key="2">
    <source>
        <dbReference type="EMBL" id="SFN26272.1"/>
    </source>
</evidence>